<accession>A0A1P8VHA1</accession>
<reference evidence="2" key="1">
    <citation type="journal article" date="2016" name="Int. J. Mol. Sci.">
        <title>Next-Generation Sequencing of Two Mitochondrial Genomes from Family Pompilidae (Hymenoptera: Vespoidea) Reveal Novel Patterns of Gene Arrangement.</title>
        <authorList>
            <person name="Chen P.Y."/>
            <person name="Zheng B.Y."/>
            <person name="Liu J.X."/>
            <person name="Wei S.J."/>
        </authorList>
    </citation>
    <scope>NUCLEOTIDE SEQUENCE</scope>
</reference>
<geneLocation type="mitochondrion" evidence="2"/>
<feature type="transmembrane region" description="Helical" evidence="1">
    <location>
        <begin position="23"/>
        <end position="47"/>
    </location>
</feature>
<dbReference type="EMBL" id="KX584357">
    <property type="protein sequence ID" value="APZ75608.1"/>
    <property type="molecule type" value="Genomic_DNA"/>
</dbReference>
<sequence length="91" mass="10665">MMTKLLIIYILISFLFTMKFKKFLMTLISIEILMLITSLMLMLNLSLISSNFIIIYFLIFMVSESVLGLSLLIMMSRIHGNDSMQIMNMIW</sequence>
<evidence type="ECO:0000313" key="2">
    <source>
        <dbReference type="EMBL" id="APZ75608.1"/>
    </source>
</evidence>
<keyword evidence="1" id="KW-1133">Transmembrane helix</keyword>
<evidence type="ECO:0000256" key="1">
    <source>
        <dbReference type="SAM" id="Phobius"/>
    </source>
</evidence>
<organism evidence="2">
    <name type="scientific">Auplopus sp. SJW-2017</name>
    <dbReference type="NCBI Taxonomy" id="1940101"/>
    <lineage>
        <taxon>Eukaryota</taxon>
        <taxon>Metazoa</taxon>
        <taxon>Ecdysozoa</taxon>
        <taxon>Arthropoda</taxon>
        <taxon>Hexapoda</taxon>
        <taxon>Insecta</taxon>
        <taxon>Pterygota</taxon>
        <taxon>Neoptera</taxon>
        <taxon>Endopterygota</taxon>
        <taxon>Hymenoptera</taxon>
        <taxon>Apocrita</taxon>
        <taxon>Aculeata</taxon>
        <taxon>Pompiloidea</taxon>
        <taxon>Pompilidae</taxon>
        <taxon>Pepsinae</taxon>
        <taxon>Auplopus</taxon>
    </lineage>
</organism>
<name>A0A1P8VHA1_9HYME</name>
<feature type="transmembrane region" description="Helical" evidence="1">
    <location>
        <begin position="53"/>
        <end position="74"/>
    </location>
</feature>
<dbReference type="AlphaFoldDB" id="A0A1P8VHA1"/>
<protein>
    <submittedName>
        <fullName evidence="2">NADH dehydrogenase subunit 4L</fullName>
    </submittedName>
</protein>
<keyword evidence="1" id="KW-0472">Membrane</keyword>
<keyword evidence="2" id="KW-0496">Mitochondrion</keyword>
<keyword evidence="1" id="KW-0812">Transmembrane</keyword>
<gene>
    <name evidence="2" type="primary">nad4l</name>
</gene>
<proteinExistence type="predicted"/>
<dbReference type="Gene3D" id="1.10.287.3510">
    <property type="match status" value="1"/>
</dbReference>